<keyword evidence="11" id="KW-1185">Reference proteome</keyword>
<evidence type="ECO:0000256" key="2">
    <source>
        <dbReference type="ARBA" id="ARBA00009626"/>
    </source>
</evidence>
<gene>
    <name evidence="8" type="primary">MED4</name>
    <name evidence="10" type="ORF">OHK93_006699</name>
</gene>
<dbReference type="Pfam" id="PF10018">
    <property type="entry name" value="Med4"/>
    <property type="match status" value="1"/>
</dbReference>
<organism evidence="10 11">
    <name type="scientific">Ramalina farinacea</name>
    <dbReference type="NCBI Taxonomy" id="258253"/>
    <lineage>
        <taxon>Eukaryota</taxon>
        <taxon>Fungi</taxon>
        <taxon>Dikarya</taxon>
        <taxon>Ascomycota</taxon>
        <taxon>Pezizomycotina</taxon>
        <taxon>Lecanoromycetes</taxon>
        <taxon>OSLEUM clade</taxon>
        <taxon>Lecanoromycetidae</taxon>
        <taxon>Lecanorales</taxon>
        <taxon>Lecanorineae</taxon>
        <taxon>Ramalinaceae</taxon>
        <taxon>Ramalina</taxon>
    </lineage>
</organism>
<dbReference type="AlphaFoldDB" id="A0AA43QLC1"/>
<comment type="caution">
    <text evidence="10">The sequence shown here is derived from an EMBL/GenBank/DDBJ whole genome shotgun (WGS) entry which is preliminary data.</text>
</comment>
<evidence type="ECO:0000313" key="10">
    <source>
        <dbReference type="EMBL" id="MDI1487429.1"/>
    </source>
</evidence>
<comment type="subcellular location">
    <subcellularLocation>
        <location evidence="1 8">Nucleus</location>
    </subcellularLocation>
</comment>
<dbReference type="GO" id="GO:0016592">
    <property type="term" value="C:mediator complex"/>
    <property type="evidence" value="ECO:0007669"/>
    <property type="project" value="InterPro"/>
</dbReference>
<dbReference type="GO" id="GO:0006357">
    <property type="term" value="P:regulation of transcription by RNA polymerase II"/>
    <property type="evidence" value="ECO:0007669"/>
    <property type="project" value="InterPro"/>
</dbReference>
<feature type="compositionally biased region" description="Basic and acidic residues" evidence="9">
    <location>
        <begin position="242"/>
        <end position="255"/>
    </location>
</feature>
<evidence type="ECO:0000256" key="1">
    <source>
        <dbReference type="ARBA" id="ARBA00004123"/>
    </source>
</evidence>
<comment type="subunit">
    <text evidence="8">Component of the Mediator complex.</text>
</comment>
<reference evidence="10" key="1">
    <citation type="journal article" date="2023" name="Genome Biol. Evol.">
        <title>First Whole Genome Sequence and Flow Cytometry Genome Size Data for the Lichen-Forming Fungus Ramalina farinacea (Ascomycota).</title>
        <authorList>
            <person name="Llewellyn T."/>
            <person name="Mian S."/>
            <person name="Hill R."/>
            <person name="Leitch I.J."/>
            <person name="Gaya E."/>
        </authorList>
    </citation>
    <scope>NUCLEOTIDE SEQUENCE</scope>
    <source>
        <strain evidence="10">LIQ254RAFAR</strain>
    </source>
</reference>
<feature type="region of interest" description="Disordered" evidence="9">
    <location>
        <begin position="206"/>
        <end position="269"/>
    </location>
</feature>
<proteinExistence type="inferred from homology"/>
<evidence type="ECO:0000256" key="3">
    <source>
        <dbReference type="ARBA" id="ARBA00020629"/>
    </source>
</evidence>
<dbReference type="Proteomes" id="UP001161017">
    <property type="component" value="Unassembled WGS sequence"/>
</dbReference>
<feature type="compositionally biased region" description="Basic and acidic residues" evidence="9">
    <location>
        <begin position="206"/>
        <end position="219"/>
    </location>
</feature>
<evidence type="ECO:0000256" key="7">
    <source>
        <dbReference type="ARBA" id="ARBA00031257"/>
    </source>
</evidence>
<dbReference type="EMBL" id="JAPUFD010000005">
    <property type="protein sequence ID" value="MDI1487429.1"/>
    <property type="molecule type" value="Genomic_DNA"/>
</dbReference>
<accession>A0AA43QLC1</accession>
<dbReference type="GO" id="GO:0003712">
    <property type="term" value="F:transcription coregulator activity"/>
    <property type="evidence" value="ECO:0007669"/>
    <property type="project" value="InterPro"/>
</dbReference>
<evidence type="ECO:0000256" key="4">
    <source>
        <dbReference type="ARBA" id="ARBA00023015"/>
    </source>
</evidence>
<keyword evidence="5 8" id="KW-0804">Transcription</keyword>
<evidence type="ECO:0000256" key="5">
    <source>
        <dbReference type="ARBA" id="ARBA00023163"/>
    </source>
</evidence>
<keyword evidence="4 8" id="KW-0805">Transcription regulation</keyword>
<dbReference type="InterPro" id="IPR019258">
    <property type="entry name" value="Mediator_Med4"/>
</dbReference>
<keyword evidence="8" id="KW-0010">Activator</keyword>
<evidence type="ECO:0000256" key="8">
    <source>
        <dbReference type="RuleBase" id="RU364141"/>
    </source>
</evidence>
<protein>
    <recommendedName>
        <fullName evidence="3 8">Mediator of RNA polymerase II transcription subunit 4</fullName>
    </recommendedName>
    <alternativeName>
        <fullName evidence="7 8">Mediator complex subunit 4</fullName>
    </alternativeName>
</protein>
<keyword evidence="6 8" id="KW-0539">Nucleus</keyword>
<evidence type="ECO:0000256" key="9">
    <source>
        <dbReference type="SAM" id="MobiDB-lite"/>
    </source>
</evidence>
<comment type="similarity">
    <text evidence="2 8">Belongs to the Mediator complex subunit 4 family.</text>
</comment>
<evidence type="ECO:0000256" key="6">
    <source>
        <dbReference type="ARBA" id="ARBA00023242"/>
    </source>
</evidence>
<sequence>MDQILLTQLDRLEAALTTLTESISDYNPSVPAAHALLAADEDLQRGLKQLHTHQCNQLKIQQLRDVIEAQNAQITSHLQLLADTRADLLSIPTSLPERGRREVEYGELLEYAKYVGQYTMPPNFRPSMVESAGEEVGMVGVEGEGAIAQQQQQQQSGESKVLEDILRNEKQYLDASTGIQFTPWPSEDVIKRGALARIQGMMERGEDIEGRGRLGSDKMEVEEEAREAEEGKQAAGSTVKSSAERAPARRKEEAPKVFGGLDLYDPDEE</sequence>
<name>A0AA43QLC1_9LECA</name>
<comment type="function">
    <text evidence="8">Component of the Mediator complex, a coactivator involved in the regulated transcription of nearly all RNA polymerase II-dependent genes. Mediator functions as a bridge to convey information from gene-specific regulatory proteins to the basal RNA polymerase II transcription machinery. Mediator is recruited to promoters by direct interactions with regulatory proteins and serves as a scaffold for the assembly of a functional preinitiation complex with RNA polymerase II and the general transcription factors.</text>
</comment>
<evidence type="ECO:0000313" key="11">
    <source>
        <dbReference type="Proteomes" id="UP001161017"/>
    </source>
</evidence>